<reference evidence="2" key="1">
    <citation type="journal article" date="2020" name="Cell">
        <title>Large-Scale Comparative Analyses of Tick Genomes Elucidate Their Genetic Diversity and Vector Capacities.</title>
        <authorList>
            <consortium name="Tick Genome and Microbiome Consortium (TIGMIC)"/>
            <person name="Jia N."/>
            <person name="Wang J."/>
            <person name="Shi W."/>
            <person name="Du L."/>
            <person name="Sun Y."/>
            <person name="Zhan W."/>
            <person name="Jiang J.F."/>
            <person name="Wang Q."/>
            <person name="Zhang B."/>
            <person name="Ji P."/>
            <person name="Bell-Sakyi L."/>
            <person name="Cui X.M."/>
            <person name="Yuan T.T."/>
            <person name="Jiang B.G."/>
            <person name="Yang W.F."/>
            <person name="Lam T.T."/>
            <person name="Chang Q.C."/>
            <person name="Ding S.J."/>
            <person name="Wang X.J."/>
            <person name="Zhu J.G."/>
            <person name="Ruan X.D."/>
            <person name="Zhao L."/>
            <person name="Wei J.T."/>
            <person name="Ye R.Z."/>
            <person name="Que T.C."/>
            <person name="Du C.H."/>
            <person name="Zhou Y.H."/>
            <person name="Cheng J.X."/>
            <person name="Dai P.F."/>
            <person name="Guo W.B."/>
            <person name="Han X.H."/>
            <person name="Huang E.J."/>
            <person name="Li L.F."/>
            <person name="Wei W."/>
            <person name="Gao Y.C."/>
            <person name="Liu J.Z."/>
            <person name="Shao H.Z."/>
            <person name="Wang X."/>
            <person name="Wang C.C."/>
            <person name="Yang T.C."/>
            <person name="Huo Q.B."/>
            <person name="Li W."/>
            <person name="Chen H.Y."/>
            <person name="Chen S.E."/>
            <person name="Zhou L.G."/>
            <person name="Ni X.B."/>
            <person name="Tian J.H."/>
            <person name="Sheng Y."/>
            <person name="Liu T."/>
            <person name="Pan Y.S."/>
            <person name="Xia L.Y."/>
            <person name="Li J."/>
            <person name="Zhao F."/>
            <person name="Cao W.C."/>
        </authorList>
    </citation>
    <scope>NUCLEOTIDE SEQUENCE</scope>
    <source>
        <strain evidence="2">Rmic-2018</strain>
    </source>
</reference>
<evidence type="ECO:0000256" key="1">
    <source>
        <dbReference type="SAM" id="SignalP"/>
    </source>
</evidence>
<dbReference type="EMBL" id="JABSTU010000001">
    <property type="protein sequence ID" value="KAH8039034.1"/>
    <property type="molecule type" value="Genomic_DNA"/>
</dbReference>
<organism evidence="2 3">
    <name type="scientific">Rhipicephalus microplus</name>
    <name type="common">Cattle tick</name>
    <name type="synonym">Boophilus microplus</name>
    <dbReference type="NCBI Taxonomy" id="6941"/>
    <lineage>
        <taxon>Eukaryota</taxon>
        <taxon>Metazoa</taxon>
        <taxon>Ecdysozoa</taxon>
        <taxon>Arthropoda</taxon>
        <taxon>Chelicerata</taxon>
        <taxon>Arachnida</taxon>
        <taxon>Acari</taxon>
        <taxon>Parasitiformes</taxon>
        <taxon>Ixodida</taxon>
        <taxon>Ixodoidea</taxon>
        <taxon>Ixodidae</taxon>
        <taxon>Rhipicephalinae</taxon>
        <taxon>Rhipicephalus</taxon>
        <taxon>Boophilus</taxon>
    </lineage>
</organism>
<comment type="caution">
    <text evidence="2">The sequence shown here is derived from an EMBL/GenBank/DDBJ whole genome shotgun (WGS) entry which is preliminary data.</text>
</comment>
<evidence type="ECO:0000313" key="3">
    <source>
        <dbReference type="Proteomes" id="UP000821866"/>
    </source>
</evidence>
<dbReference type="Proteomes" id="UP000821866">
    <property type="component" value="Chromosome 1"/>
</dbReference>
<accession>A0A9J6EXE5</accession>
<dbReference type="AlphaFoldDB" id="A0A9J6EXE5"/>
<evidence type="ECO:0000313" key="2">
    <source>
        <dbReference type="EMBL" id="KAH8039034.1"/>
    </source>
</evidence>
<feature type="signal peptide" evidence="1">
    <location>
        <begin position="1"/>
        <end position="26"/>
    </location>
</feature>
<proteinExistence type="predicted"/>
<keyword evidence="3" id="KW-1185">Reference proteome</keyword>
<reference evidence="2" key="2">
    <citation type="submission" date="2021-09" db="EMBL/GenBank/DDBJ databases">
        <authorList>
            <person name="Jia N."/>
            <person name="Wang J."/>
            <person name="Shi W."/>
            <person name="Du L."/>
            <person name="Sun Y."/>
            <person name="Zhan W."/>
            <person name="Jiang J."/>
            <person name="Wang Q."/>
            <person name="Zhang B."/>
            <person name="Ji P."/>
            <person name="Sakyi L.B."/>
            <person name="Cui X."/>
            <person name="Yuan T."/>
            <person name="Jiang B."/>
            <person name="Yang W."/>
            <person name="Lam T.T.-Y."/>
            <person name="Chang Q."/>
            <person name="Ding S."/>
            <person name="Wang X."/>
            <person name="Zhu J."/>
            <person name="Ruan X."/>
            <person name="Zhao L."/>
            <person name="Wei J."/>
            <person name="Que T."/>
            <person name="Du C."/>
            <person name="Cheng J."/>
            <person name="Dai P."/>
            <person name="Han X."/>
            <person name="Huang E."/>
            <person name="Gao Y."/>
            <person name="Liu J."/>
            <person name="Shao H."/>
            <person name="Ye R."/>
            <person name="Li L."/>
            <person name="Wei W."/>
            <person name="Wang X."/>
            <person name="Wang C."/>
            <person name="Huo Q."/>
            <person name="Li W."/>
            <person name="Guo W."/>
            <person name="Chen H."/>
            <person name="Chen S."/>
            <person name="Zhou L."/>
            <person name="Zhou L."/>
            <person name="Ni X."/>
            <person name="Tian J."/>
            <person name="Zhou Y."/>
            <person name="Sheng Y."/>
            <person name="Liu T."/>
            <person name="Pan Y."/>
            <person name="Xia L."/>
            <person name="Li J."/>
            <person name="Zhao F."/>
            <person name="Cao W."/>
        </authorList>
    </citation>
    <scope>NUCLEOTIDE SEQUENCE</scope>
    <source>
        <strain evidence="2">Rmic-2018</strain>
        <tissue evidence="2">Larvae</tissue>
    </source>
</reference>
<feature type="chain" id="PRO_5039934155" evidence="1">
    <location>
        <begin position="27"/>
        <end position="221"/>
    </location>
</feature>
<dbReference type="VEuPathDB" id="VectorBase:LOC119161047"/>
<name>A0A9J6EXE5_RHIMP</name>
<sequence>MRIDTRSKHMLSFLSLLLLLLSAMPATRNGCCSSKGRMIVWSAMSRDMPWAVLIIHGTVQLTTSIVQSNKLLPAGFALLGSDFWSKNSLVTNQAVIGAIGSMLAETINNEHLSANLVPLAWQIVSLACPKYDLPGAAYAVPAAVGASSNMILPIELPMIVAHEVIEVPMVQIFIIGTIARTVAVVISILSVNVYGSYLMPWTNPKSFNSTYNDGGLAFSEI</sequence>
<protein>
    <submittedName>
        <fullName evidence="2">Uncharacterized protein</fullName>
    </submittedName>
</protein>
<gene>
    <name evidence="2" type="ORF">HPB51_004959</name>
</gene>
<keyword evidence="1" id="KW-0732">Signal</keyword>